<dbReference type="STRING" id="118168.MC7420_5696"/>
<dbReference type="OrthoDB" id="9816434at2"/>
<feature type="domain" description="FHA" evidence="2">
    <location>
        <begin position="32"/>
        <end position="88"/>
    </location>
</feature>
<dbReference type="AlphaFoldDB" id="B4VVK4"/>
<gene>
    <name evidence="3" type="ORF">MC7420_5696</name>
</gene>
<keyword evidence="4" id="KW-1185">Reference proteome</keyword>
<dbReference type="InterPro" id="IPR000253">
    <property type="entry name" value="FHA_dom"/>
</dbReference>
<dbReference type="HOGENOM" id="CLU_966061_0_0_3"/>
<dbReference type="SMART" id="SM00240">
    <property type="entry name" value="FHA"/>
    <property type="match status" value="1"/>
</dbReference>
<dbReference type="Proteomes" id="UP000003835">
    <property type="component" value="Unassembled WGS sequence"/>
</dbReference>
<protein>
    <submittedName>
        <fullName evidence="3">FHA domain protein</fullName>
    </submittedName>
</protein>
<evidence type="ECO:0000256" key="1">
    <source>
        <dbReference type="SAM" id="Phobius"/>
    </source>
</evidence>
<dbReference type="SUPFAM" id="SSF49879">
    <property type="entry name" value="SMAD/FHA domain"/>
    <property type="match status" value="1"/>
</dbReference>
<dbReference type="eggNOG" id="COG1716">
    <property type="taxonomic scope" value="Bacteria"/>
</dbReference>
<dbReference type="Gene3D" id="2.60.200.20">
    <property type="match status" value="1"/>
</dbReference>
<evidence type="ECO:0000313" key="3">
    <source>
        <dbReference type="EMBL" id="EDX73816.1"/>
    </source>
</evidence>
<dbReference type="CDD" id="cd00060">
    <property type="entry name" value="FHA"/>
    <property type="match status" value="1"/>
</dbReference>
<dbReference type="Pfam" id="PF00498">
    <property type="entry name" value="FHA"/>
    <property type="match status" value="1"/>
</dbReference>
<dbReference type="EMBL" id="DS989855">
    <property type="protein sequence ID" value="EDX73816.1"/>
    <property type="molecule type" value="Genomic_DNA"/>
</dbReference>
<feature type="transmembrane region" description="Helical" evidence="1">
    <location>
        <begin position="210"/>
        <end position="232"/>
    </location>
</feature>
<keyword evidence="1" id="KW-1133">Transmembrane helix</keyword>
<keyword evidence="1" id="KW-0472">Membrane</keyword>
<accession>B4VVK4</accession>
<evidence type="ECO:0000313" key="4">
    <source>
        <dbReference type="Proteomes" id="UP000003835"/>
    </source>
</evidence>
<proteinExistence type="predicted"/>
<dbReference type="RefSeq" id="WP_006102580.1">
    <property type="nucleotide sequence ID" value="NZ_DS989855.1"/>
</dbReference>
<dbReference type="PROSITE" id="PS50006">
    <property type="entry name" value="FHA_DOMAIN"/>
    <property type="match status" value="1"/>
</dbReference>
<reference evidence="3 4" key="1">
    <citation type="submission" date="2008-07" db="EMBL/GenBank/DDBJ databases">
        <authorList>
            <person name="Tandeau de Marsac N."/>
            <person name="Ferriera S."/>
            <person name="Johnson J."/>
            <person name="Kravitz S."/>
            <person name="Beeson K."/>
            <person name="Sutton G."/>
            <person name="Rogers Y.-H."/>
            <person name="Friedman R."/>
            <person name="Frazier M."/>
            <person name="Venter J.C."/>
        </authorList>
    </citation>
    <scope>NUCLEOTIDE SEQUENCE [LARGE SCALE GENOMIC DNA]</scope>
    <source>
        <strain evidence="3 4">PCC 7420</strain>
    </source>
</reference>
<dbReference type="InterPro" id="IPR008984">
    <property type="entry name" value="SMAD_FHA_dom_sf"/>
</dbReference>
<name>B4VVK4_9CYAN</name>
<keyword evidence="1" id="KW-0812">Transmembrane</keyword>
<evidence type="ECO:0000259" key="2">
    <source>
        <dbReference type="PROSITE" id="PS50006"/>
    </source>
</evidence>
<feature type="transmembrane region" description="Helical" evidence="1">
    <location>
        <begin position="185"/>
        <end position="204"/>
    </location>
</feature>
<sequence length="246" mass="26929">MKNTQIQPGQQAKLFHVQTNTPLELPPNRSVIHIGKAEGSIQPEIDVSNFPNSYIVSRNHATISLEGDHYFIEDIGSSNGTYLNGMRLTPTNRHLLNPGDKIELGKDSLVTFIFEDASNLAVIPNPENLSEQETFVTKLTGTGLILAGLAFLSSSLWFSHFALPFVIVEILGVLTVNYGGSKRHLGWVLIAAGVAIAIMTHQLFVLTKVVGLVALSILSLFCGYQFFVFGKVKTLNLLALKRIVKT</sequence>
<feature type="transmembrane region" description="Helical" evidence="1">
    <location>
        <begin position="158"/>
        <end position="178"/>
    </location>
</feature>
<organism evidence="3 4">
    <name type="scientific">Coleofasciculus chthonoplastes PCC 7420</name>
    <dbReference type="NCBI Taxonomy" id="118168"/>
    <lineage>
        <taxon>Bacteria</taxon>
        <taxon>Bacillati</taxon>
        <taxon>Cyanobacteriota</taxon>
        <taxon>Cyanophyceae</taxon>
        <taxon>Coleofasciculales</taxon>
        <taxon>Coleofasciculaceae</taxon>
        <taxon>Coleofasciculus</taxon>
    </lineage>
</organism>